<evidence type="ECO:0008006" key="8">
    <source>
        <dbReference type="Google" id="ProtNLM"/>
    </source>
</evidence>
<protein>
    <recommendedName>
        <fullName evidence="8">DUF86 domain-containing protein</fullName>
    </recommendedName>
</protein>
<evidence type="ECO:0000313" key="7">
    <source>
        <dbReference type="Proteomes" id="UP000176868"/>
    </source>
</evidence>
<keyword evidence="1" id="KW-0597">Phosphoprotein</keyword>
<evidence type="ECO:0000256" key="2">
    <source>
        <dbReference type="ARBA" id="ARBA00022649"/>
    </source>
</evidence>
<proteinExistence type="predicted"/>
<sequence length="106" mass="12446">MKSEKFHIDFMLDSIRKIEDSVSGIDKELFKNNQEKQSTIILQLMLIGESAKKLSEETRKKIDLPWKQIIGFRDMAIHDYINLNLDNVWNTVENDIPILKKELLNS</sequence>
<accession>A0A1G2V773</accession>
<keyword evidence="4" id="KW-0547">Nucleotide-binding</keyword>
<evidence type="ECO:0000256" key="3">
    <source>
        <dbReference type="ARBA" id="ARBA00022722"/>
    </source>
</evidence>
<dbReference type="Pfam" id="PF01934">
    <property type="entry name" value="HepT-like"/>
    <property type="match status" value="1"/>
</dbReference>
<dbReference type="Proteomes" id="UP000176868">
    <property type="component" value="Unassembled WGS sequence"/>
</dbReference>
<keyword evidence="5" id="KW-0378">Hydrolase</keyword>
<dbReference type="AlphaFoldDB" id="A0A1G2V773"/>
<dbReference type="EMBL" id="MHWZ01000019">
    <property type="protein sequence ID" value="OHB17486.1"/>
    <property type="molecule type" value="Genomic_DNA"/>
</dbReference>
<evidence type="ECO:0000256" key="1">
    <source>
        <dbReference type="ARBA" id="ARBA00022553"/>
    </source>
</evidence>
<dbReference type="GO" id="GO:0110001">
    <property type="term" value="C:toxin-antitoxin complex"/>
    <property type="evidence" value="ECO:0007669"/>
    <property type="project" value="InterPro"/>
</dbReference>
<comment type="caution">
    <text evidence="6">The sequence shown here is derived from an EMBL/GenBank/DDBJ whole genome shotgun (WGS) entry which is preliminary data.</text>
</comment>
<keyword evidence="3" id="KW-0540">Nuclease</keyword>
<dbReference type="STRING" id="1802782.A2544_01730"/>
<evidence type="ECO:0000256" key="4">
    <source>
        <dbReference type="ARBA" id="ARBA00022741"/>
    </source>
</evidence>
<dbReference type="GO" id="GO:0000166">
    <property type="term" value="F:nucleotide binding"/>
    <property type="evidence" value="ECO:0007669"/>
    <property type="project" value="UniProtKB-KW"/>
</dbReference>
<evidence type="ECO:0000256" key="5">
    <source>
        <dbReference type="ARBA" id="ARBA00022801"/>
    </source>
</evidence>
<evidence type="ECO:0000313" key="6">
    <source>
        <dbReference type="EMBL" id="OHB17486.1"/>
    </source>
</evidence>
<dbReference type="InterPro" id="IPR008201">
    <property type="entry name" value="HepT-like"/>
</dbReference>
<dbReference type="GO" id="GO:0016787">
    <property type="term" value="F:hydrolase activity"/>
    <property type="evidence" value="ECO:0007669"/>
    <property type="project" value="UniProtKB-KW"/>
</dbReference>
<dbReference type="InterPro" id="IPR051813">
    <property type="entry name" value="HepT_RNase_toxin"/>
</dbReference>
<dbReference type="PANTHER" id="PTHR34139:SF1">
    <property type="entry name" value="RNASE MJ1380-RELATED"/>
    <property type="match status" value="1"/>
</dbReference>
<organism evidence="6 7">
    <name type="scientific">Candidatus Zambryskibacteria bacterium RIFOXYD2_FULL_43_10</name>
    <dbReference type="NCBI Taxonomy" id="1802782"/>
    <lineage>
        <taxon>Bacteria</taxon>
        <taxon>Candidatus Zambryskiibacteriota</taxon>
    </lineage>
</organism>
<reference evidence="6 7" key="1">
    <citation type="journal article" date="2016" name="Nat. Commun.">
        <title>Thousands of microbial genomes shed light on interconnected biogeochemical processes in an aquifer system.</title>
        <authorList>
            <person name="Anantharaman K."/>
            <person name="Brown C.T."/>
            <person name="Hug L.A."/>
            <person name="Sharon I."/>
            <person name="Castelle C.J."/>
            <person name="Probst A.J."/>
            <person name="Thomas B.C."/>
            <person name="Singh A."/>
            <person name="Wilkins M.J."/>
            <person name="Karaoz U."/>
            <person name="Brodie E.L."/>
            <person name="Williams K.H."/>
            <person name="Hubbard S.S."/>
            <person name="Banfield J.F."/>
        </authorList>
    </citation>
    <scope>NUCLEOTIDE SEQUENCE [LARGE SCALE GENOMIC DNA]</scope>
</reference>
<gene>
    <name evidence="6" type="ORF">A2544_01730</name>
</gene>
<name>A0A1G2V773_9BACT</name>
<keyword evidence="2" id="KW-1277">Toxin-antitoxin system</keyword>
<dbReference type="PANTHER" id="PTHR34139">
    <property type="entry name" value="UPF0331 PROTEIN MJ0127"/>
    <property type="match status" value="1"/>
</dbReference>
<dbReference type="GO" id="GO:0004540">
    <property type="term" value="F:RNA nuclease activity"/>
    <property type="evidence" value="ECO:0007669"/>
    <property type="project" value="InterPro"/>
</dbReference>